<dbReference type="OrthoDB" id="2685482at2759"/>
<evidence type="ECO:0000313" key="2">
    <source>
        <dbReference type="Proteomes" id="UP000092154"/>
    </source>
</evidence>
<dbReference type="Proteomes" id="UP000092154">
    <property type="component" value="Unassembled WGS sequence"/>
</dbReference>
<protein>
    <submittedName>
        <fullName evidence="1">Uncharacterized protein</fullName>
    </submittedName>
</protein>
<dbReference type="InParanoid" id="A0A1B7MLA6"/>
<name>A0A1B7MLA6_9AGAM</name>
<proteinExistence type="predicted"/>
<evidence type="ECO:0000313" key="1">
    <source>
        <dbReference type="EMBL" id="OAX33398.1"/>
    </source>
</evidence>
<organism evidence="1 2">
    <name type="scientific">Rhizopogon vinicolor AM-OR11-026</name>
    <dbReference type="NCBI Taxonomy" id="1314800"/>
    <lineage>
        <taxon>Eukaryota</taxon>
        <taxon>Fungi</taxon>
        <taxon>Dikarya</taxon>
        <taxon>Basidiomycota</taxon>
        <taxon>Agaricomycotina</taxon>
        <taxon>Agaricomycetes</taxon>
        <taxon>Agaricomycetidae</taxon>
        <taxon>Boletales</taxon>
        <taxon>Suillineae</taxon>
        <taxon>Rhizopogonaceae</taxon>
        <taxon>Rhizopogon</taxon>
    </lineage>
</organism>
<dbReference type="AlphaFoldDB" id="A0A1B7MLA6"/>
<keyword evidence="2" id="KW-1185">Reference proteome</keyword>
<reference evidence="1 2" key="1">
    <citation type="submission" date="2016-06" db="EMBL/GenBank/DDBJ databases">
        <title>Comparative genomics of the ectomycorrhizal sister species Rhizopogon vinicolor and Rhizopogon vesiculosus (Basidiomycota: Boletales) reveals a divergence of the mating type B locus.</title>
        <authorList>
            <consortium name="DOE Joint Genome Institute"/>
            <person name="Mujic A.B."/>
            <person name="Kuo A."/>
            <person name="Tritt A."/>
            <person name="Lipzen A."/>
            <person name="Chen C."/>
            <person name="Johnson J."/>
            <person name="Sharma A."/>
            <person name="Barry K."/>
            <person name="Grigoriev I.V."/>
            <person name="Spatafora J.W."/>
        </authorList>
    </citation>
    <scope>NUCLEOTIDE SEQUENCE [LARGE SCALE GENOMIC DNA]</scope>
    <source>
        <strain evidence="1 2">AM-OR11-026</strain>
    </source>
</reference>
<accession>A0A1B7MLA6</accession>
<gene>
    <name evidence="1" type="ORF">K503DRAFT_786526</name>
</gene>
<sequence>MIGNYQHALRTIIEGCSEGELERAEETAKEWANEGPPREVQVEVAQKWSGNIMREFADKLFKDAGMRVTILWAYKDNDGILTANVTDFNEDLDGTSFRKTRNVNPVLDEWKSYMREEFGQSVTIKVYVHALMKLPFQDMDEDDDETGDVKQLKTGGKKRIRKACYSLEMDDDGKPIIPDFSELNLEIKKAIIRAFLTCHYSMSYRNMQWQTKGGGTLVGYQGQRVMVHIETVHPN</sequence>
<dbReference type="EMBL" id="KV448776">
    <property type="protein sequence ID" value="OAX33398.1"/>
    <property type="molecule type" value="Genomic_DNA"/>
</dbReference>